<dbReference type="AlphaFoldDB" id="A0AAV4C7D0"/>
<gene>
    <name evidence="2" type="ORF">PoB_005427800</name>
</gene>
<dbReference type="Proteomes" id="UP000735302">
    <property type="component" value="Unassembled WGS sequence"/>
</dbReference>
<dbReference type="PANTHER" id="PTHR46599:SF3">
    <property type="entry name" value="PIGGYBAC TRANSPOSABLE ELEMENT-DERIVED PROTEIN 4"/>
    <property type="match status" value="1"/>
</dbReference>
<protein>
    <submittedName>
        <fullName evidence="2">PiggyBac transposable element-derived protein 4-like</fullName>
    </submittedName>
</protein>
<reference evidence="2 3" key="1">
    <citation type="journal article" date="2021" name="Elife">
        <title>Chloroplast acquisition without the gene transfer in kleptoplastic sea slugs, Plakobranchus ocellatus.</title>
        <authorList>
            <person name="Maeda T."/>
            <person name="Takahashi S."/>
            <person name="Yoshida T."/>
            <person name="Shimamura S."/>
            <person name="Takaki Y."/>
            <person name="Nagai Y."/>
            <person name="Toyoda A."/>
            <person name="Suzuki Y."/>
            <person name="Arimoto A."/>
            <person name="Ishii H."/>
            <person name="Satoh N."/>
            <person name="Nishiyama T."/>
            <person name="Hasebe M."/>
            <person name="Maruyama T."/>
            <person name="Minagawa J."/>
            <person name="Obokata J."/>
            <person name="Shigenobu S."/>
        </authorList>
    </citation>
    <scope>NUCLEOTIDE SEQUENCE [LARGE SCALE GENOMIC DNA]</scope>
</reference>
<organism evidence="2 3">
    <name type="scientific">Plakobranchus ocellatus</name>
    <dbReference type="NCBI Taxonomy" id="259542"/>
    <lineage>
        <taxon>Eukaryota</taxon>
        <taxon>Metazoa</taxon>
        <taxon>Spiralia</taxon>
        <taxon>Lophotrochozoa</taxon>
        <taxon>Mollusca</taxon>
        <taxon>Gastropoda</taxon>
        <taxon>Heterobranchia</taxon>
        <taxon>Euthyneura</taxon>
        <taxon>Panpulmonata</taxon>
        <taxon>Sacoglossa</taxon>
        <taxon>Placobranchoidea</taxon>
        <taxon>Plakobranchidae</taxon>
        <taxon>Plakobranchus</taxon>
    </lineage>
</organism>
<name>A0AAV4C7D0_9GAST</name>
<evidence type="ECO:0000313" key="3">
    <source>
        <dbReference type="Proteomes" id="UP000735302"/>
    </source>
</evidence>
<evidence type="ECO:0000259" key="1">
    <source>
        <dbReference type="Pfam" id="PF13843"/>
    </source>
</evidence>
<keyword evidence="3" id="KW-1185">Reference proteome</keyword>
<accession>A0AAV4C7D0</accession>
<dbReference type="InterPro" id="IPR029526">
    <property type="entry name" value="PGBD"/>
</dbReference>
<dbReference type="EMBL" id="BLXT01005946">
    <property type="protein sequence ID" value="GFO27773.1"/>
    <property type="molecule type" value="Genomic_DNA"/>
</dbReference>
<dbReference type="PANTHER" id="PTHR46599">
    <property type="entry name" value="PIGGYBAC TRANSPOSABLE ELEMENT-DERIVED PROTEIN 4"/>
    <property type="match status" value="1"/>
</dbReference>
<proteinExistence type="predicted"/>
<sequence>MGMLPIPTLKDYWTWHVALHSSFCFNVMERDRFLSILAIFHIADNSTFVPFGEPDHDPIHKIRPFVDHLNRVFKELYEPDREVCLDEAMVPFKGRSRFKVYMKNKPTIWGFKLYKLCESKTGYIYTLEMYCPDRRLSNKAVDVTMRLMQPLLNKGHHLFVHNYYCCPELWDRLKSFQTALVGTCCRNRIGMPCDLFEDRQRPGDLDYRRKGQLIITRWMDKREHPDYDSPKHSPQAALTLSQVVKDLIVSLASIKDTTAEAEDVIHLPLIRLIRKSRCQCKVRCDKAKSRGMSAAERKKNPSADHILVPKVQRRALSKSLL</sequence>
<comment type="caution">
    <text evidence="2">The sequence shown here is derived from an EMBL/GenBank/DDBJ whole genome shotgun (WGS) entry which is preliminary data.</text>
</comment>
<dbReference type="Pfam" id="PF13843">
    <property type="entry name" value="DDE_Tnp_1_7"/>
    <property type="match status" value="1"/>
</dbReference>
<evidence type="ECO:0000313" key="2">
    <source>
        <dbReference type="EMBL" id="GFO27773.1"/>
    </source>
</evidence>
<feature type="domain" description="PiggyBac transposable element-derived protein" evidence="1">
    <location>
        <begin position="1"/>
        <end position="222"/>
    </location>
</feature>